<dbReference type="PANTHER" id="PTHR36447:SF2">
    <property type="entry name" value="BETA-GALACTOSIDASE YESZ"/>
    <property type="match status" value="1"/>
</dbReference>
<evidence type="ECO:0000256" key="4">
    <source>
        <dbReference type="ARBA" id="ARBA00023295"/>
    </source>
</evidence>
<feature type="domain" description="Glycoside hydrolase family 42 N-terminal" evidence="5">
    <location>
        <begin position="8"/>
        <end position="318"/>
    </location>
</feature>
<keyword evidence="2 6" id="KW-0378">Hydrolase</keyword>
<evidence type="ECO:0000256" key="1">
    <source>
        <dbReference type="ARBA" id="ARBA00022723"/>
    </source>
</evidence>
<accession>A0A3B0TDQ3</accession>
<dbReference type="SUPFAM" id="SSF51445">
    <property type="entry name" value="(Trans)glycosidases"/>
    <property type="match status" value="1"/>
</dbReference>
<dbReference type="EC" id="3.2.1.23" evidence="6"/>
<proteinExistence type="predicted"/>
<organism evidence="6">
    <name type="scientific">hydrothermal vent metagenome</name>
    <dbReference type="NCBI Taxonomy" id="652676"/>
    <lineage>
        <taxon>unclassified sequences</taxon>
        <taxon>metagenomes</taxon>
        <taxon>ecological metagenomes</taxon>
    </lineage>
</organism>
<gene>
    <name evidence="6" type="ORF">MNBD_ALPHA12-2036</name>
</gene>
<dbReference type="GO" id="GO:0046872">
    <property type="term" value="F:metal ion binding"/>
    <property type="evidence" value="ECO:0007669"/>
    <property type="project" value="UniProtKB-KW"/>
</dbReference>
<dbReference type="PANTHER" id="PTHR36447">
    <property type="entry name" value="BETA-GALACTOSIDASE GANA"/>
    <property type="match status" value="1"/>
</dbReference>
<dbReference type="GO" id="GO:0004565">
    <property type="term" value="F:beta-galactosidase activity"/>
    <property type="evidence" value="ECO:0007669"/>
    <property type="project" value="UniProtKB-EC"/>
</dbReference>
<dbReference type="GO" id="GO:0009341">
    <property type="term" value="C:beta-galactosidase complex"/>
    <property type="evidence" value="ECO:0007669"/>
    <property type="project" value="InterPro"/>
</dbReference>
<dbReference type="AlphaFoldDB" id="A0A3B0TDQ3"/>
<evidence type="ECO:0000256" key="3">
    <source>
        <dbReference type="ARBA" id="ARBA00022833"/>
    </source>
</evidence>
<name>A0A3B0TDQ3_9ZZZZ</name>
<keyword evidence="1" id="KW-0479">Metal-binding</keyword>
<feature type="non-terminal residue" evidence="6">
    <location>
        <position position="318"/>
    </location>
</feature>
<protein>
    <submittedName>
        <fullName evidence="6">Beta-galactosidase, LacA family</fullName>
        <ecNumber evidence="6">3.2.1.23</ecNumber>
    </submittedName>
</protein>
<dbReference type="InterPro" id="IPR013529">
    <property type="entry name" value="Glyco_hydro_42_N"/>
</dbReference>
<dbReference type="Pfam" id="PF02449">
    <property type="entry name" value="Glyco_hydro_42"/>
    <property type="match status" value="1"/>
</dbReference>
<evidence type="ECO:0000313" key="6">
    <source>
        <dbReference type="EMBL" id="VAW16761.1"/>
    </source>
</evidence>
<sequence length="318" mass="36931">MKRALGVCYYPEHWPEDQWANDAAKMVEAGLSWVRIGEFAWSRLEPEPGKMRLEWLDEAIKTLGDAGLKIVLGTPSAAPPRWMLDKYPDMLAVDEQGRKRKFGSRRHYCFSHKGYKKECARIAALLGQRYGTNPYVCAFQTDNEYGCHDTTRSYSKAALLEFRNWLAQRYRTIEALNRAWGNIFWSMQYNSFDQIELPNLTVTKANPAHQLAFKRFSSDQVAAFNKVQVDQIRKYSNAPVLHNYMGRMVDFDHYKVGADMDIAGWDSYPIGFLSDRLEANEAHKKRFLRQGDPDMQAFHHDLYRAVGRGRLWVMEQQP</sequence>
<dbReference type="InterPro" id="IPR003476">
    <property type="entry name" value="Glyco_hydro_42"/>
</dbReference>
<dbReference type="InterPro" id="IPR017853">
    <property type="entry name" value="GH"/>
</dbReference>
<evidence type="ECO:0000256" key="2">
    <source>
        <dbReference type="ARBA" id="ARBA00022801"/>
    </source>
</evidence>
<dbReference type="GO" id="GO:0005975">
    <property type="term" value="P:carbohydrate metabolic process"/>
    <property type="evidence" value="ECO:0007669"/>
    <property type="project" value="InterPro"/>
</dbReference>
<dbReference type="EMBL" id="UOEO01000058">
    <property type="protein sequence ID" value="VAW16761.1"/>
    <property type="molecule type" value="Genomic_DNA"/>
</dbReference>
<keyword evidence="3" id="KW-0862">Zinc</keyword>
<dbReference type="Gene3D" id="3.20.20.80">
    <property type="entry name" value="Glycosidases"/>
    <property type="match status" value="1"/>
</dbReference>
<reference evidence="6" key="1">
    <citation type="submission" date="2018-06" db="EMBL/GenBank/DDBJ databases">
        <authorList>
            <person name="Zhirakovskaya E."/>
        </authorList>
    </citation>
    <scope>NUCLEOTIDE SEQUENCE</scope>
</reference>
<keyword evidence="4 6" id="KW-0326">Glycosidase</keyword>
<evidence type="ECO:0000259" key="5">
    <source>
        <dbReference type="Pfam" id="PF02449"/>
    </source>
</evidence>